<dbReference type="InterPro" id="IPR045943">
    <property type="entry name" value="DUF6363"/>
</dbReference>
<organism evidence="2 3">
    <name type="scientific">Candidatus Corynebacterium gallistercoris</name>
    <dbReference type="NCBI Taxonomy" id="2838530"/>
    <lineage>
        <taxon>Bacteria</taxon>
        <taxon>Bacillati</taxon>
        <taxon>Actinomycetota</taxon>
        <taxon>Actinomycetes</taxon>
        <taxon>Mycobacteriales</taxon>
        <taxon>Corynebacteriaceae</taxon>
        <taxon>Corynebacterium</taxon>
    </lineage>
</organism>
<evidence type="ECO:0000313" key="3">
    <source>
        <dbReference type="Proteomes" id="UP000824189"/>
    </source>
</evidence>
<dbReference type="AlphaFoldDB" id="A0A9D1RXT8"/>
<dbReference type="Pfam" id="PF19890">
    <property type="entry name" value="DUF6363"/>
    <property type="match status" value="1"/>
</dbReference>
<sequence length="195" mass="21730">MTNTALVFEGGAMRAVYSAAMVQALLEEPIHFSWVCGNSASTSHVAYYIAKDAQRMRETFTTLPSHPQFGGLRTWARGHGFFNADFLYGQAGQPGHPVGVDWEAFQASPVRYRFSGFNAAAGETVHWGHERYNATKRHIFDLERQGRAYIVTPEHMRVGNSSRNRKRLETAYATGLAQARREMPAILDFLAAGGF</sequence>
<accession>A0A9D1RXT8</accession>
<dbReference type="SUPFAM" id="SSF52151">
    <property type="entry name" value="FabD/lysophospholipase-like"/>
    <property type="match status" value="1"/>
</dbReference>
<comment type="caution">
    <text evidence="2">The sequence shown here is derived from an EMBL/GenBank/DDBJ whole genome shotgun (WGS) entry which is preliminary data.</text>
</comment>
<dbReference type="InterPro" id="IPR016035">
    <property type="entry name" value="Acyl_Trfase/lysoPLipase"/>
</dbReference>
<gene>
    <name evidence="2" type="ORF">H9867_04440</name>
</gene>
<evidence type="ECO:0000313" key="2">
    <source>
        <dbReference type="EMBL" id="HIW95717.1"/>
    </source>
</evidence>
<feature type="domain" description="DUF6363" evidence="1">
    <location>
        <begin position="129"/>
        <end position="190"/>
    </location>
</feature>
<dbReference type="Gene3D" id="3.40.1090.10">
    <property type="entry name" value="Cytosolic phospholipase A2 catalytic domain"/>
    <property type="match status" value="1"/>
</dbReference>
<reference evidence="2" key="2">
    <citation type="submission" date="2021-04" db="EMBL/GenBank/DDBJ databases">
        <authorList>
            <person name="Gilroy R."/>
        </authorList>
    </citation>
    <scope>NUCLEOTIDE SEQUENCE</scope>
    <source>
        <strain evidence="2">4376</strain>
    </source>
</reference>
<proteinExistence type="predicted"/>
<reference evidence="2" key="1">
    <citation type="journal article" date="2021" name="PeerJ">
        <title>Extensive microbial diversity within the chicken gut microbiome revealed by metagenomics and culture.</title>
        <authorList>
            <person name="Gilroy R."/>
            <person name="Ravi A."/>
            <person name="Getino M."/>
            <person name="Pursley I."/>
            <person name="Horton D.L."/>
            <person name="Alikhan N.F."/>
            <person name="Baker D."/>
            <person name="Gharbi K."/>
            <person name="Hall N."/>
            <person name="Watson M."/>
            <person name="Adriaenssens E.M."/>
            <person name="Foster-Nyarko E."/>
            <person name="Jarju S."/>
            <person name="Secka A."/>
            <person name="Antonio M."/>
            <person name="Oren A."/>
            <person name="Chaudhuri R.R."/>
            <person name="La Ragione R."/>
            <person name="Hildebrand F."/>
            <person name="Pallen M.J."/>
        </authorList>
    </citation>
    <scope>NUCLEOTIDE SEQUENCE</scope>
    <source>
        <strain evidence="2">4376</strain>
    </source>
</reference>
<name>A0A9D1RXT8_9CORY</name>
<dbReference type="EMBL" id="DXFZ01000053">
    <property type="protein sequence ID" value="HIW95717.1"/>
    <property type="molecule type" value="Genomic_DNA"/>
</dbReference>
<dbReference type="Proteomes" id="UP000824189">
    <property type="component" value="Unassembled WGS sequence"/>
</dbReference>
<evidence type="ECO:0000259" key="1">
    <source>
        <dbReference type="Pfam" id="PF19890"/>
    </source>
</evidence>
<protein>
    <recommendedName>
        <fullName evidence="1">DUF6363 domain-containing protein</fullName>
    </recommendedName>
</protein>